<name>A0A6C2UHA5_9BACT</name>
<dbReference type="EMBL" id="CAAHFH010000001">
    <property type="protein sequence ID" value="VGO19575.1"/>
    <property type="molecule type" value="Genomic_DNA"/>
</dbReference>
<keyword evidence="2" id="KW-0418">Kinase</keyword>
<dbReference type="RefSeq" id="WP_136060959.1">
    <property type="nucleotide sequence ID" value="NZ_CAAHFH010000001.1"/>
</dbReference>
<organism evidence="2 3">
    <name type="scientific">Pontiella sulfatireligans</name>
    <dbReference type="NCBI Taxonomy" id="2750658"/>
    <lineage>
        <taxon>Bacteria</taxon>
        <taxon>Pseudomonadati</taxon>
        <taxon>Kiritimatiellota</taxon>
        <taxon>Kiritimatiellia</taxon>
        <taxon>Kiritimatiellales</taxon>
        <taxon>Pontiellaceae</taxon>
        <taxon>Pontiella</taxon>
    </lineage>
</organism>
<protein>
    <submittedName>
        <fullName evidence="2">Fructokinase</fullName>
    </submittedName>
</protein>
<dbReference type="InterPro" id="IPR043129">
    <property type="entry name" value="ATPase_NBD"/>
</dbReference>
<evidence type="ECO:0000313" key="3">
    <source>
        <dbReference type="Proteomes" id="UP000346198"/>
    </source>
</evidence>
<accession>A0A6C2UHA5</accession>
<gene>
    <name evidence="2" type="primary">mak</name>
    <name evidence="2" type="ORF">SCARR_01634</name>
</gene>
<comment type="similarity">
    <text evidence="1">Belongs to the ROK (NagC/XylR) family.</text>
</comment>
<reference evidence="2 3" key="1">
    <citation type="submission" date="2019-04" db="EMBL/GenBank/DDBJ databases">
        <authorList>
            <person name="Van Vliet M D."/>
        </authorList>
    </citation>
    <scope>NUCLEOTIDE SEQUENCE [LARGE SCALE GENOMIC DNA]</scope>
    <source>
        <strain evidence="2 3">F21</strain>
    </source>
</reference>
<dbReference type="GO" id="GO:0016301">
    <property type="term" value="F:kinase activity"/>
    <property type="evidence" value="ECO:0007669"/>
    <property type="project" value="UniProtKB-KW"/>
</dbReference>
<dbReference type="PANTHER" id="PTHR18964">
    <property type="entry name" value="ROK (REPRESSOR, ORF, KINASE) FAMILY"/>
    <property type="match status" value="1"/>
</dbReference>
<keyword evidence="3" id="KW-1185">Reference proteome</keyword>
<dbReference type="Pfam" id="PF00480">
    <property type="entry name" value="ROK"/>
    <property type="match status" value="1"/>
</dbReference>
<dbReference type="Proteomes" id="UP000346198">
    <property type="component" value="Unassembled WGS sequence"/>
</dbReference>
<dbReference type="SUPFAM" id="SSF53067">
    <property type="entry name" value="Actin-like ATPase domain"/>
    <property type="match status" value="1"/>
</dbReference>
<dbReference type="CDD" id="cd23763">
    <property type="entry name" value="ASKHA_ATPase_ROK"/>
    <property type="match status" value="1"/>
</dbReference>
<evidence type="ECO:0000313" key="2">
    <source>
        <dbReference type="EMBL" id="VGO19575.1"/>
    </source>
</evidence>
<sequence>MDDNVKNPVCLGVDIGGTKTKIAYFDQGELTEVAHFPTSQDPRKQLDLLVSYIEKAELPGTLHGIGIGCPGPLDPQNGIILSPPNLPRWENFHLRDELAERIGVHVRVENDANVGALGEAMHGTGRDFRNVFYMTISTGTGTGIVIDRKIYNSTVGTAGEIWAFDPALFQGKQGERNLTDLTSGTGMVDEAVRRIQAGCETSLKAEGLSTPDLERAAGSDPLADALREDALTHLSATLVFVLTLLAPDIIVLGGGLCADPEWLVDPLVERVRRQLPLDCLKNIPIQRAELWNSAVLYGAVEMRPCGRDECLKNCMKEEK</sequence>
<evidence type="ECO:0000256" key="1">
    <source>
        <dbReference type="ARBA" id="ARBA00006479"/>
    </source>
</evidence>
<dbReference type="PANTHER" id="PTHR18964:SF149">
    <property type="entry name" value="BIFUNCTIONAL UDP-N-ACETYLGLUCOSAMINE 2-EPIMERASE_N-ACETYLMANNOSAMINE KINASE"/>
    <property type="match status" value="1"/>
</dbReference>
<proteinExistence type="inferred from homology"/>
<dbReference type="AlphaFoldDB" id="A0A6C2UHA5"/>
<dbReference type="InterPro" id="IPR000600">
    <property type="entry name" value="ROK"/>
</dbReference>
<dbReference type="Gene3D" id="3.30.420.40">
    <property type="match status" value="2"/>
</dbReference>
<keyword evidence="2" id="KW-0808">Transferase</keyword>